<keyword evidence="6 9" id="KW-0067">ATP-binding</keyword>
<reference evidence="9" key="2">
    <citation type="journal article" date="2021" name="PeerJ">
        <title>Extensive microbial diversity within the chicken gut microbiome revealed by metagenomics and culture.</title>
        <authorList>
            <person name="Gilroy R."/>
            <person name="Ravi A."/>
            <person name="Getino M."/>
            <person name="Pursley I."/>
            <person name="Horton D.L."/>
            <person name="Alikhan N.F."/>
            <person name="Baker D."/>
            <person name="Gharbi K."/>
            <person name="Hall N."/>
            <person name="Watson M."/>
            <person name="Adriaenssens E.M."/>
            <person name="Foster-Nyarko E."/>
            <person name="Jarju S."/>
            <person name="Secka A."/>
            <person name="Antonio M."/>
            <person name="Oren A."/>
            <person name="Chaudhuri R.R."/>
            <person name="La Ragione R."/>
            <person name="Hildebrand F."/>
            <person name="Pallen M.J."/>
        </authorList>
    </citation>
    <scope>NUCLEOTIDE SEQUENCE</scope>
    <source>
        <strain evidence="9">ChiGjej1B1-24693</strain>
    </source>
</reference>
<dbReference type="GO" id="GO:0005524">
    <property type="term" value="F:ATP binding"/>
    <property type="evidence" value="ECO:0007669"/>
    <property type="project" value="UniProtKB-KW"/>
</dbReference>
<dbReference type="InterPro" id="IPR027417">
    <property type="entry name" value="P-loop_NTPase"/>
</dbReference>
<keyword evidence="4" id="KW-1003">Cell membrane</keyword>
<evidence type="ECO:0000256" key="7">
    <source>
        <dbReference type="ARBA" id="ARBA00023136"/>
    </source>
</evidence>
<name>A0A9D1GW24_9ACTN</name>
<dbReference type="InterPro" id="IPR050388">
    <property type="entry name" value="ABC_Ni/Peptide_Import"/>
</dbReference>
<protein>
    <submittedName>
        <fullName evidence="9">ABC transporter ATP-binding protein</fullName>
    </submittedName>
</protein>
<evidence type="ECO:0000256" key="2">
    <source>
        <dbReference type="ARBA" id="ARBA00005417"/>
    </source>
</evidence>
<evidence type="ECO:0000256" key="6">
    <source>
        <dbReference type="ARBA" id="ARBA00022840"/>
    </source>
</evidence>
<evidence type="ECO:0000313" key="10">
    <source>
        <dbReference type="Proteomes" id="UP000886842"/>
    </source>
</evidence>
<comment type="subcellular location">
    <subcellularLocation>
        <location evidence="1">Cell membrane</location>
        <topology evidence="1">Peripheral membrane protein</topology>
    </subcellularLocation>
</comment>
<dbReference type="GO" id="GO:0016887">
    <property type="term" value="F:ATP hydrolysis activity"/>
    <property type="evidence" value="ECO:0007669"/>
    <property type="project" value="InterPro"/>
</dbReference>
<organism evidence="9 10">
    <name type="scientific">Candidatus Avipropionibacterium avicola</name>
    <dbReference type="NCBI Taxonomy" id="2840701"/>
    <lineage>
        <taxon>Bacteria</taxon>
        <taxon>Bacillati</taxon>
        <taxon>Actinomycetota</taxon>
        <taxon>Actinomycetes</taxon>
        <taxon>Propionibacteriales</taxon>
        <taxon>Propionibacteriaceae</taxon>
        <taxon>Propionibacteriaceae incertae sedis</taxon>
        <taxon>Candidatus Avipropionibacterium</taxon>
    </lineage>
</organism>
<reference evidence="9" key="1">
    <citation type="submission" date="2020-10" db="EMBL/GenBank/DDBJ databases">
        <authorList>
            <person name="Gilroy R."/>
        </authorList>
    </citation>
    <scope>NUCLEOTIDE SEQUENCE</scope>
    <source>
        <strain evidence="9">ChiGjej1B1-24693</strain>
    </source>
</reference>
<evidence type="ECO:0000256" key="4">
    <source>
        <dbReference type="ARBA" id="ARBA00022475"/>
    </source>
</evidence>
<dbReference type="PROSITE" id="PS50893">
    <property type="entry name" value="ABC_TRANSPORTER_2"/>
    <property type="match status" value="1"/>
</dbReference>
<dbReference type="InterPro" id="IPR003439">
    <property type="entry name" value="ABC_transporter-like_ATP-bd"/>
</dbReference>
<keyword evidence="5" id="KW-0547">Nucleotide-binding</keyword>
<dbReference type="InterPro" id="IPR003593">
    <property type="entry name" value="AAA+_ATPase"/>
</dbReference>
<evidence type="ECO:0000256" key="1">
    <source>
        <dbReference type="ARBA" id="ARBA00004202"/>
    </source>
</evidence>
<dbReference type="EMBL" id="DVLP01000048">
    <property type="protein sequence ID" value="HIT74272.1"/>
    <property type="molecule type" value="Genomic_DNA"/>
</dbReference>
<dbReference type="Proteomes" id="UP000886842">
    <property type="component" value="Unassembled WGS sequence"/>
</dbReference>
<dbReference type="PROSITE" id="PS00211">
    <property type="entry name" value="ABC_TRANSPORTER_1"/>
    <property type="match status" value="1"/>
</dbReference>
<dbReference type="Pfam" id="PF00005">
    <property type="entry name" value="ABC_tran"/>
    <property type="match status" value="1"/>
</dbReference>
<dbReference type="PANTHER" id="PTHR43297:SF2">
    <property type="entry name" value="DIPEPTIDE TRANSPORT ATP-BINDING PROTEIN DPPD"/>
    <property type="match status" value="1"/>
</dbReference>
<feature type="domain" description="ABC transporter" evidence="8">
    <location>
        <begin position="12"/>
        <end position="255"/>
    </location>
</feature>
<keyword evidence="7" id="KW-0472">Membrane</keyword>
<gene>
    <name evidence="9" type="ORF">IAA98_01635</name>
</gene>
<evidence type="ECO:0000256" key="3">
    <source>
        <dbReference type="ARBA" id="ARBA00022448"/>
    </source>
</evidence>
<dbReference type="SMART" id="SM00382">
    <property type="entry name" value="AAA"/>
    <property type="match status" value="1"/>
</dbReference>
<proteinExistence type="inferred from homology"/>
<evidence type="ECO:0000313" key="9">
    <source>
        <dbReference type="EMBL" id="HIT74272.1"/>
    </source>
</evidence>
<dbReference type="SUPFAM" id="SSF52540">
    <property type="entry name" value="P-loop containing nucleoside triphosphate hydrolases"/>
    <property type="match status" value="1"/>
</dbReference>
<keyword evidence="3" id="KW-0813">Transport</keyword>
<dbReference type="InterPro" id="IPR017871">
    <property type="entry name" value="ABC_transporter-like_CS"/>
</dbReference>
<dbReference type="AlphaFoldDB" id="A0A9D1GW24"/>
<dbReference type="GO" id="GO:0005886">
    <property type="term" value="C:plasma membrane"/>
    <property type="evidence" value="ECO:0007669"/>
    <property type="project" value="UniProtKB-SubCell"/>
</dbReference>
<comment type="similarity">
    <text evidence="2">Belongs to the ABC transporter superfamily.</text>
</comment>
<evidence type="ECO:0000256" key="5">
    <source>
        <dbReference type="ARBA" id="ARBA00022741"/>
    </source>
</evidence>
<evidence type="ECO:0000259" key="8">
    <source>
        <dbReference type="PROSITE" id="PS50893"/>
    </source>
</evidence>
<comment type="caution">
    <text evidence="9">The sequence shown here is derived from an EMBL/GenBank/DDBJ whole genome shotgun (WGS) entry which is preliminary data.</text>
</comment>
<dbReference type="Gene3D" id="3.40.50.300">
    <property type="entry name" value="P-loop containing nucleotide triphosphate hydrolases"/>
    <property type="match status" value="1"/>
</dbReference>
<sequence>MTAILTVKELSVRLRDPADPARWTVPVDRVSLTLHRGRTTVVVGETGAGKSLLLTSLIGLLPPGAEVAGSARLMLDPSPVELTRLSGQAWRRIRGRRIGLLSQQAAFSPVRTIGAQLSEVHPIVHLTALAEDCGLSPALLQRHPSELSGGQLRRAALVAALLHDPVVLLADEPTAGIGAAEVGPVLERLHAPRRARVTEAPGTEARGTLVVTHDLAVAEGIADDLVVMRRGRIVEAGPAERVLTAPEHPYTRRLLAARREVTP</sequence>
<accession>A0A9D1GW24</accession>
<dbReference type="PANTHER" id="PTHR43297">
    <property type="entry name" value="OLIGOPEPTIDE TRANSPORT ATP-BINDING PROTEIN APPD"/>
    <property type="match status" value="1"/>
</dbReference>